<comment type="caution">
    <text evidence="2">The sequence shown here is derived from an EMBL/GenBank/DDBJ whole genome shotgun (WGS) entry which is preliminary data.</text>
</comment>
<sequence>GECKEKWKNLRAVFVRHMKPASSGSGTKKKPSTTGNVPNIPEENENQEFKENDELHDSQPLSPPQPSTPNIPITSVTSQPYFTQYAKSTETQSQPTTRPKNKRAFKYDAVDKTFIEYLEVKKAKIDRDPDRNTKQNTKTEALKRFLLSMISDLELMNDDQIRTFKRTCLQTIDNILSLNSYNNYSPVASVDSLVSQATTHRSYSVETPHTSRSVSDSASVTHIPQYESIETSENSQITAADKYYNVVKEVFTENYEPYNTHQSLQ</sequence>
<feature type="non-terminal residue" evidence="2">
    <location>
        <position position="1"/>
    </location>
</feature>
<accession>A0A6G0VRH2</accession>
<keyword evidence="3" id="KW-1185">Reference proteome</keyword>
<feature type="region of interest" description="Disordered" evidence="1">
    <location>
        <begin position="14"/>
        <end position="75"/>
    </location>
</feature>
<dbReference type="Proteomes" id="UP000478052">
    <property type="component" value="Unassembled WGS sequence"/>
</dbReference>
<evidence type="ECO:0000256" key="1">
    <source>
        <dbReference type="SAM" id="MobiDB-lite"/>
    </source>
</evidence>
<evidence type="ECO:0000313" key="2">
    <source>
        <dbReference type="EMBL" id="KAF0705098.1"/>
    </source>
</evidence>
<proteinExistence type="predicted"/>
<gene>
    <name evidence="2" type="ORF">FWK35_00037258</name>
</gene>
<evidence type="ECO:0000313" key="3">
    <source>
        <dbReference type="Proteomes" id="UP000478052"/>
    </source>
</evidence>
<dbReference type="AlphaFoldDB" id="A0A6G0VRH2"/>
<protein>
    <submittedName>
        <fullName evidence="2">Transcription factor Adf-1-like</fullName>
    </submittedName>
</protein>
<feature type="compositionally biased region" description="Basic and acidic residues" evidence="1">
    <location>
        <begin position="47"/>
        <end position="57"/>
    </location>
</feature>
<reference evidence="2 3" key="1">
    <citation type="submission" date="2019-08" db="EMBL/GenBank/DDBJ databases">
        <title>Whole genome of Aphis craccivora.</title>
        <authorList>
            <person name="Voronova N.V."/>
            <person name="Shulinski R.S."/>
            <person name="Bandarenka Y.V."/>
            <person name="Zhorov D.G."/>
            <person name="Warner D."/>
        </authorList>
    </citation>
    <scope>NUCLEOTIDE SEQUENCE [LARGE SCALE GENOMIC DNA]</scope>
    <source>
        <strain evidence="2">180601</strain>
        <tissue evidence="2">Whole Body</tissue>
    </source>
</reference>
<organism evidence="2 3">
    <name type="scientific">Aphis craccivora</name>
    <name type="common">Cowpea aphid</name>
    <dbReference type="NCBI Taxonomy" id="307492"/>
    <lineage>
        <taxon>Eukaryota</taxon>
        <taxon>Metazoa</taxon>
        <taxon>Ecdysozoa</taxon>
        <taxon>Arthropoda</taxon>
        <taxon>Hexapoda</taxon>
        <taxon>Insecta</taxon>
        <taxon>Pterygota</taxon>
        <taxon>Neoptera</taxon>
        <taxon>Paraneoptera</taxon>
        <taxon>Hemiptera</taxon>
        <taxon>Sternorrhyncha</taxon>
        <taxon>Aphidomorpha</taxon>
        <taxon>Aphidoidea</taxon>
        <taxon>Aphididae</taxon>
        <taxon>Aphidini</taxon>
        <taxon>Aphis</taxon>
        <taxon>Aphis</taxon>
    </lineage>
</organism>
<dbReference type="EMBL" id="VUJU01013357">
    <property type="protein sequence ID" value="KAF0705098.1"/>
    <property type="molecule type" value="Genomic_DNA"/>
</dbReference>
<name>A0A6G0VRH2_APHCR</name>